<name>A0AAV1GCJ6_XYRNO</name>
<keyword evidence="2" id="KW-0812">Transmembrane</keyword>
<keyword evidence="2" id="KW-0472">Membrane</keyword>
<keyword evidence="2" id="KW-1133">Transmembrane helix</keyword>
<keyword evidence="4" id="KW-1185">Reference proteome</keyword>
<dbReference type="InterPro" id="IPR009635">
    <property type="entry name" value="NPDC1"/>
</dbReference>
<reference evidence="3" key="1">
    <citation type="submission" date="2023-08" db="EMBL/GenBank/DDBJ databases">
        <authorList>
            <person name="Alioto T."/>
            <person name="Alioto T."/>
            <person name="Gomez Garrido J."/>
        </authorList>
    </citation>
    <scope>NUCLEOTIDE SEQUENCE</scope>
</reference>
<evidence type="ECO:0000313" key="3">
    <source>
        <dbReference type="EMBL" id="CAJ1070870.1"/>
    </source>
</evidence>
<proteinExistence type="predicted"/>
<organism evidence="3 4">
    <name type="scientific">Xyrichtys novacula</name>
    <name type="common">Pearly razorfish</name>
    <name type="synonym">Hemipteronotus novacula</name>
    <dbReference type="NCBI Taxonomy" id="13765"/>
    <lineage>
        <taxon>Eukaryota</taxon>
        <taxon>Metazoa</taxon>
        <taxon>Chordata</taxon>
        <taxon>Craniata</taxon>
        <taxon>Vertebrata</taxon>
        <taxon>Euteleostomi</taxon>
        <taxon>Actinopterygii</taxon>
        <taxon>Neopterygii</taxon>
        <taxon>Teleostei</taxon>
        <taxon>Neoteleostei</taxon>
        <taxon>Acanthomorphata</taxon>
        <taxon>Eupercaria</taxon>
        <taxon>Labriformes</taxon>
        <taxon>Labridae</taxon>
        <taxon>Xyrichtys</taxon>
    </lineage>
</organism>
<feature type="region of interest" description="Disordered" evidence="1">
    <location>
        <begin position="122"/>
        <end position="198"/>
    </location>
</feature>
<feature type="compositionally biased region" description="Polar residues" evidence="1">
    <location>
        <begin position="137"/>
        <end position="149"/>
    </location>
</feature>
<dbReference type="GO" id="GO:0016020">
    <property type="term" value="C:membrane"/>
    <property type="evidence" value="ECO:0007669"/>
    <property type="project" value="InterPro"/>
</dbReference>
<feature type="compositionally biased region" description="Polar residues" evidence="1">
    <location>
        <begin position="336"/>
        <end position="345"/>
    </location>
</feature>
<dbReference type="Proteomes" id="UP001178508">
    <property type="component" value="Chromosome 13"/>
</dbReference>
<dbReference type="EMBL" id="OY660876">
    <property type="protein sequence ID" value="CAJ1070870.1"/>
    <property type="molecule type" value="Genomic_DNA"/>
</dbReference>
<accession>A0AAV1GCJ6</accession>
<protein>
    <submittedName>
        <fullName evidence="3">Neural proliferation differentiation and control protein 1-like</fullName>
    </submittedName>
</protein>
<feature type="transmembrane region" description="Helical" evidence="2">
    <location>
        <begin position="207"/>
        <end position="231"/>
    </location>
</feature>
<dbReference type="PANTHER" id="PTHR23352:SF2">
    <property type="entry name" value="NEURAL PROLIFERATION DIFFERENTIATION AND CONTROL PROTEIN 1"/>
    <property type="match status" value="1"/>
</dbReference>
<evidence type="ECO:0000256" key="1">
    <source>
        <dbReference type="SAM" id="MobiDB-lite"/>
    </source>
</evidence>
<dbReference type="AlphaFoldDB" id="A0AAV1GCJ6"/>
<dbReference type="PANTHER" id="PTHR23352">
    <property type="entry name" value="NEURAL PROLIFERATION DIFFERENTIATION AND CONTROL PROTEIN-1 NPDC-1 PROTEIN"/>
    <property type="match status" value="1"/>
</dbReference>
<gene>
    <name evidence="3" type="ORF">XNOV1_A021502</name>
</gene>
<sequence length="345" mass="37339">MRFSVIEKTPRMLLLSCPRNGRQRRASLLLLAVVVVCAVPVSTSLPAHKRCPSPIDCAEEGRERCKLGSNRCGPCFDPLVENEDGMCVARRKHHQYGKASFHPVLDEEIDYLQGIIEKQVVSENKPQKQRKNPAAAASQSDAKNSNTDVSRGKQKNQDPVSNKTVPLVGAAPPALTTAEKPTPLPGATQGDDRGGPVVVQSSKHDGFLLILISLFVAVGAIGLVMATVCLVKLKKESRMAQKVDYPAFKGSGPPATAANGSSMGDKTLAQSAQMYHYQHQKQQMLSVGNQKPEQKTTDTEITSDEEEVGGDFTVYECPGLAPTGEMEVKNPLFDDSTLQYQGNPK</sequence>
<evidence type="ECO:0000313" key="4">
    <source>
        <dbReference type="Proteomes" id="UP001178508"/>
    </source>
</evidence>
<feature type="region of interest" description="Disordered" evidence="1">
    <location>
        <begin position="323"/>
        <end position="345"/>
    </location>
</feature>
<evidence type="ECO:0000256" key="2">
    <source>
        <dbReference type="SAM" id="Phobius"/>
    </source>
</evidence>
<feature type="region of interest" description="Disordered" evidence="1">
    <location>
        <begin position="286"/>
        <end position="308"/>
    </location>
</feature>
<dbReference type="Pfam" id="PF06809">
    <property type="entry name" value="NPDC1"/>
    <property type="match status" value="1"/>
</dbReference>